<comment type="caution">
    <text evidence="2">The sequence shown here is derived from an EMBL/GenBank/DDBJ whole genome shotgun (WGS) entry which is preliminary data.</text>
</comment>
<evidence type="ECO:0000256" key="1">
    <source>
        <dbReference type="SAM" id="Phobius"/>
    </source>
</evidence>
<protein>
    <submittedName>
        <fullName evidence="2">Hemolysin activation protein</fullName>
    </submittedName>
</protein>
<keyword evidence="1" id="KW-1133">Transmembrane helix</keyword>
<feature type="transmembrane region" description="Helical" evidence="1">
    <location>
        <begin position="68"/>
        <end position="91"/>
    </location>
</feature>
<name>A0ABQ3ZTS8_9ACTN</name>
<evidence type="ECO:0000313" key="2">
    <source>
        <dbReference type="EMBL" id="GIE21979.1"/>
    </source>
</evidence>
<dbReference type="Pfam" id="PF02325">
    <property type="entry name" value="CCB3_YggT"/>
    <property type="match status" value="1"/>
</dbReference>
<keyword evidence="3" id="KW-1185">Reference proteome</keyword>
<keyword evidence="1" id="KW-0812">Transmembrane</keyword>
<dbReference type="Proteomes" id="UP000603200">
    <property type="component" value="Unassembled WGS sequence"/>
</dbReference>
<dbReference type="InterPro" id="IPR003425">
    <property type="entry name" value="CCB3/YggT"/>
</dbReference>
<evidence type="ECO:0000313" key="3">
    <source>
        <dbReference type="Proteomes" id="UP000603200"/>
    </source>
</evidence>
<keyword evidence="1" id="KW-0472">Membrane</keyword>
<gene>
    <name evidence="2" type="primary">tlyC</name>
    <name evidence="2" type="ORF">Ahu01nite_050810</name>
</gene>
<dbReference type="EMBL" id="BOMN01000064">
    <property type="protein sequence ID" value="GIE21979.1"/>
    <property type="molecule type" value="Genomic_DNA"/>
</dbReference>
<reference evidence="2 3" key="1">
    <citation type="submission" date="2021-01" db="EMBL/GenBank/DDBJ databases">
        <title>Whole genome shotgun sequence of Actinoplanes humidus NBRC 14915.</title>
        <authorList>
            <person name="Komaki H."/>
            <person name="Tamura T."/>
        </authorList>
    </citation>
    <scope>NUCLEOTIDE SEQUENCE [LARGE SCALE GENOMIC DNA]</scope>
    <source>
        <strain evidence="2 3">NBRC 14915</strain>
    </source>
</reference>
<proteinExistence type="predicted"/>
<organism evidence="2 3">
    <name type="scientific">Winogradskya humida</name>
    <dbReference type="NCBI Taxonomy" id="113566"/>
    <lineage>
        <taxon>Bacteria</taxon>
        <taxon>Bacillati</taxon>
        <taxon>Actinomycetota</taxon>
        <taxon>Actinomycetes</taxon>
        <taxon>Micromonosporales</taxon>
        <taxon>Micromonosporaceae</taxon>
        <taxon>Winogradskya</taxon>
    </lineage>
</organism>
<accession>A0ABQ3ZTS8</accession>
<sequence>MGPLLALISFVLLLVQLLLVVRAILDWSVTLAGPSMPGSFRSRLTRGVYAVTEPILAPVRRVIPPLRAGGVAIDLSFIVVFLAIVLIRSFIL</sequence>